<dbReference type="PANTHER" id="PTHR22692:SF16">
    <property type="entry name" value="MYOSIN XVB"/>
    <property type="match status" value="1"/>
</dbReference>
<name>A0A8B9I9Y0_9AVES</name>
<keyword evidence="3" id="KW-1185">Reference proteome</keyword>
<dbReference type="Proteomes" id="UP000694426">
    <property type="component" value="Unplaced"/>
</dbReference>
<evidence type="ECO:0000313" key="2">
    <source>
        <dbReference type="Ensembl" id="ENSABRP00000019921.1"/>
    </source>
</evidence>
<dbReference type="InterPro" id="IPR051567">
    <property type="entry name" value="Unconventional_Myosin_ATPase"/>
</dbReference>
<dbReference type="PROSITE" id="PS51016">
    <property type="entry name" value="MYTH4"/>
    <property type="match status" value="1"/>
</dbReference>
<dbReference type="InterPro" id="IPR000857">
    <property type="entry name" value="MyTH4_dom"/>
</dbReference>
<dbReference type="PANTHER" id="PTHR22692">
    <property type="entry name" value="MYOSIN VII, XV"/>
    <property type="match status" value="1"/>
</dbReference>
<feature type="domain" description="MyTH4" evidence="1">
    <location>
        <begin position="1"/>
        <end position="124"/>
    </location>
</feature>
<proteinExistence type="predicted"/>
<protein>
    <recommendedName>
        <fullName evidence="1">MyTH4 domain-containing protein</fullName>
    </recommendedName>
</protein>
<dbReference type="GO" id="GO:0005856">
    <property type="term" value="C:cytoskeleton"/>
    <property type="evidence" value="ECO:0007669"/>
    <property type="project" value="InterPro"/>
</dbReference>
<reference evidence="2" key="2">
    <citation type="submission" date="2025-09" db="UniProtKB">
        <authorList>
            <consortium name="Ensembl"/>
        </authorList>
    </citation>
    <scope>IDENTIFICATION</scope>
</reference>
<evidence type="ECO:0000259" key="1">
    <source>
        <dbReference type="PROSITE" id="PS51016"/>
    </source>
</evidence>
<dbReference type="InterPro" id="IPR038185">
    <property type="entry name" value="MyTH4_dom_sf"/>
</dbReference>
<evidence type="ECO:0000313" key="3">
    <source>
        <dbReference type="Proteomes" id="UP000694426"/>
    </source>
</evidence>
<accession>A0A8B9I9Y0</accession>
<dbReference type="GeneTree" id="ENSGT00930000151032"/>
<dbReference type="Gene3D" id="1.25.40.530">
    <property type="entry name" value="MyTH4 domain"/>
    <property type="match status" value="1"/>
</dbReference>
<sequence>MMRFMGDQPKSKNQNDVQCILEILQVCDLPLGKVLKCQCPQFFLSHRESVLRGWLLLNLLTGYFLPSKILMPYATKFLQQAGSDPSSTHHGMAVYEERRGRKGCGADGILCVLLPKDCPLQKGRGARRLEISMPGGVEYIARIRTFTVVELSSLSQHQERQPSTLHKYIGKMVRPMRTEEYLHDYLLEDALVTVSLRRLIWKTPLHFENKIYIDVHYGQVSNKGTVSTRNLSSRGRIRGEASGDLKEYIPKPLQSQINPQSLQNHLGMLLRNRQQLQPLDAKIQFIGEETSRSTWVNPIILLLKDFSHVIPLKELQKMRTLRPTSDGGLPGIELNYGSAARTRLWSLAVWSCWLLLYHTVISLDQKSPSSLSDQHFCFLAGTE</sequence>
<dbReference type="Pfam" id="PF00784">
    <property type="entry name" value="MyTH4"/>
    <property type="match status" value="1"/>
</dbReference>
<dbReference type="Ensembl" id="ENSABRT00000028113.1">
    <property type="protein sequence ID" value="ENSABRP00000019921.1"/>
    <property type="gene ID" value="ENSABRG00000017025.1"/>
</dbReference>
<dbReference type="AlphaFoldDB" id="A0A8B9I9Y0"/>
<organism evidence="2 3">
    <name type="scientific">Anser brachyrhynchus</name>
    <name type="common">Pink-footed goose</name>
    <dbReference type="NCBI Taxonomy" id="132585"/>
    <lineage>
        <taxon>Eukaryota</taxon>
        <taxon>Metazoa</taxon>
        <taxon>Chordata</taxon>
        <taxon>Craniata</taxon>
        <taxon>Vertebrata</taxon>
        <taxon>Euteleostomi</taxon>
        <taxon>Archelosauria</taxon>
        <taxon>Archosauria</taxon>
        <taxon>Dinosauria</taxon>
        <taxon>Saurischia</taxon>
        <taxon>Theropoda</taxon>
        <taxon>Coelurosauria</taxon>
        <taxon>Aves</taxon>
        <taxon>Neognathae</taxon>
        <taxon>Galloanserae</taxon>
        <taxon>Anseriformes</taxon>
        <taxon>Anatidae</taxon>
        <taxon>Anserinae</taxon>
        <taxon>Anser</taxon>
    </lineage>
</organism>
<reference evidence="2" key="1">
    <citation type="submission" date="2025-08" db="UniProtKB">
        <authorList>
            <consortium name="Ensembl"/>
        </authorList>
    </citation>
    <scope>IDENTIFICATION</scope>
</reference>